<proteinExistence type="predicted"/>
<accession>A0A9X0AG06</accession>
<organism evidence="1 2">
    <name type="scientific">Sclerotinia nivalis</name>
    <dbReference type="NCBI Taxonomy" id="352851"/>
    <lineage>
        <taxon>Eukaryota</taxon>
        <taxon>Fungi</taxon>
        <taxon>Dikarya</taxon>
        <taxon>Ascomycota</taxon>
        <taxon>Pezizomycotina</taxon>
        <taxon>Leotiomycetes</taxon>
        <taxon>Helotiales</taxon>
        <taxon>Sclerotiniaceae</taxon>
        <taxon>Sclerotinia</taxon>
    </lineage>
</organism>
<comment type="caution">
    <text evidence="1">The sequence shown here is derived from an EMBL/GenBank/DDBJ whole genome shotgun (WGS) entry which is preliminary data.</text>
</comment>
<reference evidence="1" key="1">
    <citation type="submission" date="2022-11" db="EMBL/GenBank/DDBJ databases">
        <title>Genome Resource of Sclerotinia nivalis Strain SnTB1, a Plant Pathogen Isolated from American Ginseng.</title>
        <authorList>
            <person name="Fan S."/>
        </authorList>
    </citation>
    <scope>NUCLEOTIDE SEQUENCE</scope>
    <source>
        <strain evidence="1">SnTB1</strain>
    </source>
</reference>
<evidence type="ECO:0000313" key="1">
    <source>
        <dbReference type="EMBL" id="KAJ8062144.1"/>
    </source>
</evidence>
<dbReference type="AlphaFoldDB" id="A0A9X0AG06"/>
<name>A0A9X0AG06_9HELO</name>
<keyword evidence="2" id="KW-1185">Reference proteome</keyword>
<dbReference type="Proteomes" id="UP001152300">
    <property type="component" value="Unassembled WGS sequence"/>
</dbReference>
<evidence type="ECO:0000313" key="2">
    <source>
        <dbReference type="Proteomes" id="UP001152300"/>
    </source>
</evidence>
<sequence>MHIPTYIRTAPTPNPAKQLAIQPNLQRNKMKFQRRKTKSYTIHHFSTPPHLHSNIFNPSIPVSLPLKSQESYRVYAAWSHIGLQIPGRLIIMHIRTGAFI</sequence>
<gene>
    <name evidence="1" type="ORF">OCU04_008704</name>
</gene>
<protein>
    <submittedName>
        <fullName evidence="1">Uncharacterized protein</fullName>
    </submittedName>
</protein>
<dbReference type="EMBL" id="JAPEIS010000010">
    <property type="protein sequence ID" value="KAJ8062144.1"/>
    <property type="molecule type" value="Genomic_DNA"/>
</dbReference>